<accession>A0A2T3AFZ1</accession>
<evidence type="ECO:0000313" key="1">
    <source>
        <dbReference type="EMBL" id="PSR97069.1"/>
    </source>
</evidence>
<protein>
    <submittedName>
        <fullName evidence="1">Uncharacterized protein</fullName>
    </submittedName>
</protein>
<dbReference type="Proteomes" id="UP000241462">
    <property type="component" value="Unassembled WGS sequence"/>
</dbReference>
<evidence type="ECO:0000313" key="2">
    <source>
        <dbReference type="Proteomes" id="UP000241462"/>
    </source>
</evidence>
<gene>
    <name evidence="1" type="ORF">BD289DRAFT_126510</name>
</gene>
<organism evidence="1 2">
    <name type="scientific">Coniella lustricola</name>
    <dbReference type="NCBI Taxonomy" id="2025994"/>
    <lineage>
        <taxon>Eukaryota</taxon>
        <taxon>Fungi</taxon>
        <taxon>Dikarya</taxon>
        <taxon>Ascomycota</taxon>
        <taxon>Pezizomycotina</taxon>
        <taxon>Sordariomycetes</taxon>
        <taxon>Sordariomycetidae</taxon>
        <taxon>Diaporthales</taxon>
        <taxon>Schizoparmaceae</taxon>
        <taxon>Coniella</taxon>
    </lineage>
</organism>
<proteinExistence type="predicted"/>
<dbReference type="AlphaFoldDB" id="A0A2T3AFZ1"/>
<name>A0A2T3AFZ1_9PEZI</name>
<sequence>MDGENSQPLTSTPWLLIPHKTPFVDIVKSQSIPSTWYMSEDIHCSHTTHIYGDFGPTHQIQACHQTERKPSWKSGRNMGQRAMDNISNGQMYGQIIDEYKICYHLGHPFRCYVFSMGLLPFAVLGFYRVAGVNRYLVRLAQDTCVKSVSPACLIH</sequence>
<reference evidence="1 2" key="1">
    <citation type="journal article" date="2018" name="Mycol. Prog.">
        <title>Coniella lustricola, a new species from submerged detritus.</title>
        <authorList>
            <person name="Raudabaugh D.B."/>
            <person name="Iturriaga T."/>
            <person name="Carver A."/>
            <person name="Mondo S."/>
            <person name="Pangilinan J."/>
            <person name="Lipzen A."/>
            <person name="He G."/>
            <person name="Amirebrahimi M."/>
            <person name="Grigoriev I.V."/>
            <person name="Miller A.N."/>
        </authorList>
    </citation>
    <scope>NUCLEOTIDE SEQUENCE [LARGE SCALE GENOMIC DNA]</scope>
    <source>
        <strain evidence="1 2">B22-T-1</strain>
    </source>
</reference>
<keyword evidence="2" id="KW-1185">Reference proteome</keyword>
<dbReference type="EMBL" id="KZ678395">
    <property type="protein sequence ID" value="PSR97069.1"/>
    <property type="molecule type" value="Genomic_DNA"/>
</dbReference>
<dbReference type="InParanoid" id="A0A2T3AFZ1"/>